<keyword evidence="1" id="KW-0812">Transmembrane</keyword>
<sequence>MRNLDAVNLAFMRPSKVATWAPFLPIFAGTFGWLMASETSPGPLAENPLAILSCAILVFACFAILMPVLFHWDWRAEYFGAPLIYISSLSLLSIVPFFCLIFYGELQLLVKVLMLAAYAVFHFTWCYRFIVFYRKILSETELYSLLYVEEDDVVYYSQRVDEYFCDKLIPFRQLPPDYVFVACLLLPAIFSLGMGYVREVTGLPYIYTLMSISALPISVMCFGFATRGWLIFYFYPNKIRLSTGKKVYVDMYSVPKDFKGKVRQWKRKRR</sequence>
<feature type="transmembrane region" description="Helical" evidence="1">
    <location>
        <begin position="48"/>
        <end position="70"/>
    </location>
</feature>
<feature type="transmembrane region" description="Helical" evidence="1">
    <location>
        <begin position="178"/>
        <end position="197"/>
    </location>
</feature>
<dbReference type="HOGENOM" id="CLU_1029759_0_0_4"/>
<dbReference type="eggNOG" id="ENOG5031663">
    <property type="taxonomic scope" value="Bacteria"/>
</dbReference>
<evidence type="ECO:0000256" key="1">
    <source>
        <dbReference type="SAM" id="Phobius"/>
    </source>
</evidence>
<proteinExistence type="predicted"/>
<feature type="transmembrane region" description="Helical" evidence="1">
    <location>
        <begin position="109"/>
        <end position="130"/>
    </location>
</feature>
<keyword evidence="1" id="KW-0472">Membrane</keyword>
<feature type="transmembrane region" description="Helical" evidence="1">
    <location>
        <begin position="17"/>
        <end position="36"/>
    </location>
</feature>
<protein>
    <submittedName>
        <fullName evidence="2">Uncharacterized protein</fullName>
    </submittedName>
</protein>
<comment type="caution">
    <text evidence="2">The sequence shown here is derived from an EMBL/GenBank/DDBJ whole genome shotgun (WGS) entry which is preliminary data.</text>
</comment>
<evidence type="ECO:0000313" key="2">
    <source>
        <dbReference type="EMBL" id="EKU83346.1"/>
    </source>
</evidence>
<organism evidence="2 3">
    <name type="scientific">Massilia timonae CCUG 45783</name>
    <dbReference type="NCBI Taxonomy" id="883126"/>
    <lineage>
        <taxon>Bacteria</taxon>
        <taxon>Pseudomonadati</taxon>
        <taxon>Pseudomonadota</taxon>
        <taxon>Betaproteobacteria</taxon>
        <taxon>Burkholderiales</taxon>
        <taxon>Oxalobacteraceae</taxon>
        <taxon>Telluria group</taxon>
        <taxon>Massilia</taxon>
    </lineage>
</organism>
<evidence type="ECO:0000313" key="3">
    <source>
        <dbReference type="Proteomes" id="UP000009874"/>
    </source>
</evidence>
<feature type="transmembrane region" description="Helical" evidence="1">
    <location>
        <begin position="82"/>
        <end position="103"/>
    </location>
</feature>
<keyword evidence="1" id="KW-1133">Transmembrane helix</keyword>
<name>K9DJB4_9BURK</name>
<gene>
    <name evidence="2" type="ORF">HMPREF9710_01433</name>
</gene>
<dbReference type="EMBL" id="AGZI01000016">
    <property type="protein sequence ID" value="EKU83346.1"/>
    <property type="molecule type" value="Genomic_DNA"/>
</dbReference>
<reference evidence="2 3" key="1">
    <citation type="submission" date="2012-09" db="EMBL/GenBank/DDBJ databases">
        <title>The Genome Sequence of Massilia timonae CCUG 45783.</title>
        <authorList>
            <consortium name="The Broad Institute Genome Sequencing Platform"/>
            <person name="Earl A."/>
            <person name="Ward D."/>
            <person name="Feldgarden M."/>
            <person name="Gevers D."/>
            <person name="Huys G."/>
            <person name="Walker B."/>
            <person name="Young S.K."/>
            <person name="Zeng Q."/>
            <person name="Gargeya S."/>
            <person name="Fitzgerald M."/>
            <person name="Haas B."/>
            <person name="Abouelleil A."/>
            <person name="Alvarado L."/>
            <person name="Arachchi H.M."/>
            <person name="Berlin A.M."/>
            <person name="Chapman S.B."/>
            <person name="Goldberg J."/>
            <person name="Griggs A."/>
            <person name="Gujja S."/>
            <person name="Hansen M."/>
            <person name="Howarth C."/>
            <person name="Imamovic A."/>
            <person name="Larimer J."/>
            <person name="McCowen C."/>
            <person name="Montmayeur A."/>
            <person name="Murphy C."/>
            <person name="Neiman D."/>
            <person name="Pearson M."/>
            <person name="Priest M."/>
            <person name="Roberts A."/>
            <person name="Saif S."/>
            <person name="Shea T."/>
            <person name="Sisk P."/>
            <person name="Sykes S."/>
            <person name="Wortman J."/>
            <person name="Nusbaum C."/>
            <person name="Birren B."/>
        </authorList>
    </citation>
    <scope>NUCLEOTIDE SEQUENCE [LARGE SCALE GENOMIC DNA]</scope>
    <source>
        <strain evidence="2 3">CCUG 45783</strain>
    </source>
</reference>
<keyword evidence="3" id="KW-1185">Reference proteome</keyword>
<feature type="transmembrane region" description="Helical" evidence="1">
    <location>
        <begin position="209"/>
        <end position="235"/>
    </location>
</feature>
<dbReference type="AlphaFoldDB" id="K9DJB4"/>
<dbReference type="Proteomes" id="UP000009874">
    <property type="component" value="Unassembled WGS sequence"/>
</dbReference>
<accession>K9DJB4</accession>